<reference evidence="2" key="1">
    <citation type="submission" date="2018-12" db="EMBL/GenBank/DDBJ databases">
        <authorList>
            <person name="Syme R.A."/>
            <person name="Farfan-Caceres L."/>
            <person name="Lichtenzveig J."/>
        </authorList>
    </citation>
    <scope>NUCLEOTIDE SEQUENCE</scope>
    <source>
        <strain evidence="2">Al4</strain>
    </source>
</reference>
<accession>A0A8H7IYZ2</accession>
<dbReference type="Proteomes" id="UP000651452">
    <property type="component" value="Unassembled WGS sequence"/>
</dbReference>
<reference evidence="2" key="2">
    <citation type="submission" date="2020-09" db="EMBL/GenBank/DDBJ databases">
        <title>Reference genome assembly for Australian Ascochyta lentis isolate Al4.</title>
        <authorList>
            <person name="Lee R.C."/>
            <person name="Farfan-Caceres L.M."/>
            <person name="Debler J.W."/>
            <person name="Williams A.H."/>
            <person name="Henares B.M."/>
        </authorList>
    </citation>
    <scope>NUCLEOTIDE SEQUENCE</scope>
    <source>
        <strain evidence="2">Al4</strain>
    </source>
</reference>
<feature type="region of interest" description="Disordered" evidence="1">
    <location>
        <begin position="407"/>
        <end position="495"/>
    </location>
</feature>
<comment type="caution">
    <text evidence="2">The sequence shown here is derived from an EMBL/GenBank/DDBJ whole genome shotgun (WGS) entry which is preliminary data.</text>
</comment>
<dbReference type="EMBL" id="RZGK01000019">
    <property type="protein sequence ID" value="KAF9692043.1"/>
    <property type="molecule type" value="Genomic_DNA"/>
</dbReference>
<keyword evidence="3" id="KW-1185">Reference proteome</keyword>
<dbReference type="AlphaFoldDB" id="A0A8H7IYZ2"/>
<evidence type="ECO:0000313" key="2">
    <source>
        <dbReference type="EMBL" id="KAF9692043.1"/>
    </source>
</evidence>
<proteinExistence type="predicted"/>
<dbReference type="OrthoDB" id="3791881at2759"/>
<gene>
    <name evidence="2" type="ORF">EKO04_009912</name>
</gene>
<protein>
    <submittedName>
        <fullName evidence="2">Uncharacterized protein</fullName>
    </submittedName>
</protein>
<sequence length="495" mass="55976">MARKICNHPVFPGLRAKLTALKITVCPTCLIRFHIFEIAETQAALERRGGIFASRAAADNDAPGRAQERVCHRALVRRWRVAKIDLYRDLYQLYALRAEGAGKIRWELQLSKAFDLWSEVEIECSRMPGYKYSENGLSDVVDGDGPDVESDKFDYRLNEETLDQATPQDDQGWKTVKSRSRFSRQPSGDEAVPSSSPTMDSEDTNMSENTDCGGALDMQDPDEVALQEMEEVTSRLEADSDWDGHNRYDLLKEIGDAHDPMFHGIVDEDSSCTREGRAENIATSVATAALSNVSPRSVLKRRPSHHFDSRSSYHSHVRINHLVKVFCDRNDRQGLPPNRNCILRPHFSYTDSDSARRRLSFNRKTLLYEARTWAAPQDHENINTSHYTVAWNDYEAWQELCNEQERKWTEEDTLEPVPSPTDPDDDPDQAICAERQSEDQELDGAPREGSYEEMDSASCSGDIEKGSTEKELENTSIIPPSTETCFLSDAQSSAP</sequence>
<feature type="compositionally biased region" description="Basic and acidic residues" evidence="1">
    <location>
        <begin position="462"/>
        <end position="473"/>
    </location>
</feature>
<evidence type="ECO:0000256" key="1">
    <source>
        <dbReference type="SAM" id="MobiDB-lite"/>
    </source>
</evidence>
<evidence type="ECO:0000313" key="3">
    <source>
        <dbReference type="Proteomes" id="UP000651452"/>
    </source>
</evidence>
<feature type="region of interest" description="Disordered" evidence="1">
    <location>
        <begin position="159"/>
        <end position="215"/>
    </location>
</feature>
<feature type="compositionally biased region" description="Polar residues" evidence="1">
    <location>
        <begin position="474"/>
        <end position="495"/>
    </location>
</feature>
<name>A0A8H7IYZ2_9PLEO</name>
<organism evidence="2 3">
    <name type="scientific">Ascochyta lentis</name>
    <dbReference type="NCBI Taxonomy" id="205686"/>
    <lineage>
        <taxon>Eukaryota</taxon>
        <taxon>Fungi</taxon>
        <taxon>Dikarya</taxon>
        <taxon>Ascomycota</taxon>
        <taxon>Pezizomycotina</taxon>
        <taxon>Dothideomycetes</taxon>
        <taxon>Pleosporomycetidae</taxon>
        <taxon>Pleosporales</taxon>
        <taxon>Pleosporineae</taxon>
        <taxon>Didymellaceae</taxon>
        <taxon>Ascochyta</taxon>
    </lineage>
</organism>